<dbReference type="InterPro" id="IPR036390">
    <property type="entry name" value="WH_DNA-bd_sf"/>
</dbReference>
<evidence type="ECO:0000256" key="5">
    <source>
        <dbReference type="SAM" id="Coils"/>
    </source>
</evidence>
<dbReference type="SMART" id="SM00415">
    <property type="entry name" value="HSF"/>
    <property type="match status" value="1"/>
</dbReference>
<reference evidence="8 9" key="1">
    <citation type="journal article" date="2021" name="Sci. Rep.">
        <title>The genome of the diatom Chaetoceros tenuissimus carries an ancient integrated fragment of an extant virus.</title>
        <authorList>
            <person name="Hongo Y."/>
            <person name="Kimura K."/>
            <person name="Takaki Y."/>
            <person name="Yoshida Y."/>
            <person name="Baba S."/>
            <person name="Kobayashi G."/>
            <person name="Nagasaki K."/>
            <person name="Hano T."/>
            <person name="Tomaru Y."/>
        </authorList>
    </citation>
    <scope>NUCLEOTIDE SEQUENCE [LARGE SCALE GENOMIC DNA]</scope>
    <source>
        <strain evidence="8 9">NIES-3715</strain>
    </source>
</reference>
<dbReference type="SUPFAM" id="SSF46785">
    <property type="entry name" value="Winged helix' DNA-binding domain"/>
    <property type="match status" value="1"/>
</dbReference>
<dbReference type="InterPro" id="IPR036388">
    <property type="entry name" value="WH-like_DNA-bd_sf"/>
</dbReference>
<dbReference type="PANTHER" id="PTHR10015">
    <property type="entry name" value="HEAT SHOCK TRANSCRIPTION FACTOR"/>
    <property type="match status" value="1"/>
</dbReference>
<evidence type="ECO:0000256" key="4">
    <source>
        <dbReference type="RuleBase" id="RU004020"/>
    </source>
</evidence>
<dbReference type="EMBL" id="BLLK01000029">
    <property type="protein sequence ID" value="GFH48707.1"/>
    <property type="molecule type" value="Genomic_DNA"/>
</dbReference>
<feature type="coiled-coil region" evidence="5">
    <location>
        <begin position="167"/>
        <end position="194"/>
    </location>
</feature>
<dbReference type="Proteomes" id="UP001054902">
    <property type="component" value="Unassembled WGS sequence"/>
</dbReference>
<feature type="compositionally biased region" description="Basic residues" evidence="6">
    <location>
        <begin position="32"/>
        <end position="46"/>
    </location>
</feature>
<dbReference type="GO" id="GO:0005634">
    <property type="term" value="C:nucleus"/>
    <property type="evidence" value="ECO:0007669"/>
    <property type="project" value="UniProtKB-SubCell"/>
</dbReference>
<accession>A0AAD3H302</accession>
<feature type="domain" description="HSF-type DNA-binding" evidence="7">
    <location>
        <begin position="50"/>
        <end position="156"/>
    </location>
</feature>
<keyword evidence="2" id="KW-0238">DNA-binding</keyword>
<evidence type="ECO:0000256" key="6">
    <source>
        <dbReference type="SAM" id="MobiDB-lite"/>
    </source>
</evidence>
<comment type="subcellular location">
    <subcellularLocation>
        <location evidence="1">Nucleus</location>
    </subcellularLocation>
</comment>
<evidence type="ECO:0000313" key="8">
    <source>
        <dbReference type="EMBL" id="GFH48707.1"/>
    </source>
</evidence>
<dbReference type="Gene3D" id="1.10.10.10">
    <property type="entry name" value="Winged helix-like DNA-binding domain superfamily/Winged helix DNA-binding domain"/>
    <property type="match status" value="1"/>
</dbReference>
<feature type="region of interest" description="Disordered" evidence="6">
    <location>
        <begin position="1"/>
        <end position="46"/>
    </location>
</feature>
<keyword evidence="3" id="KW-0539">Nucleus</keyword>
<gene>
    <name evidence="8" type="ORF">CTEN210_05183</name>
</gene>
<dbReference type="FunFam" id="1.10.10.10:FF:000589">
    <property type="entry name" value="HSF-type DNA-binding, putative"/>
    <property type="match status" value="1"/>
</dbReference>
<comment type="caution">
    <text evidence="8">The sequence shown here is derived from an EMBL/GenBank/DDBJ whole genome shotgun (WGS) entry which is preliminary data.</text>
</comment>
<dbReference type="GO" id="GO:0043565">
    <property type="term" value="F:sequence-specific DNA binding"/>
    <property type="evidence" value="ECO:0007669"/>
    <property type="project" value="InterPro"/>
</dbReference>
<dbReference type="InterPro" id="IPR000232">
    <property type="entry name" value="HSF_DNA-bd"/>
</dbReference>
<comment type="similarity">
    <text evidence="4">Belongs to the HSF family.</text>
</comment>
<evidence type="ECO:0000313" key="9">
    <source>
        <dbReference type="Proteomes" id="UP001054902"/>
    </source>
</evidence>
<dbReference type="AlphaFoldDB" id="A0AAD3H302"/>
<name>A0AAD3H302_9STRA</name>
<keyword evidence="9" id="KW-1185">Reference proteome</keyword>
<dbReference type="Pfam" id="PF00447">
    <property type="entry name" value="HSF_DNA-bind"/>
    <property type="match status" value="1"/>
</dbReference>
<organism evidence="8 9">
    <name type="scientific">Chaetoceros tenuissimus</name>
    <dbReference type="NCBI Taxonomy" id="426638"/>
    <lineage>
        <taxon>Eukaryota</taxon>
        <taxon>Sar</taxon>
        <taxon>Stramenopiles</taxon>
        <taxon>Ochrophyta</taxon>
        <taxon>Bacillariophyta</taxon>
        <taxon>Coscinodiscophyceae</taxon>
        <taxon>Chaetocerotophycidae</taxon>
        <taxon>Chaetocerotales</taxon>
        <taxon>Chaetocerotaceae</taxon>
        <taxon>Chaetoceros</taxon>
    </lineage>
</organism>
<sequence>MTFMSEQSSSNYPTSIPLHVSSIDSRSGAQNGKKKSSGGKKGSSKKKTVDCPIFLQKTYHMIDSCDPTIASWSDSGDTFVVKDPEIFAKNIIPQFFKHNNFSSFVRQLNFYGFRKIKNEPIKISKGEEGPESKYWRFRHEFFLRGRPDLLCEIKKANHSQGADQEEVNALKNEVTDLKGQLAAMQGEMEKVTNMMKTMYQNKQQADVTMAAAPLHPALGSFDEEPMAELDLSFGTPLDAHQQTQQSHKRIKLEPEYYITPPPSTPSALALSAIDDALPVIPKPLEKPERQLSRMSIGSFDPTTLDDVLADDVPHDDLQILHEVVGEPSTLSASNNVLAIQQGHQMDASSNQYDTILDRNPNLRQKFQYALSCLPMDMQRLFVERLVGMVSNPETMQNHVDAVTALSKAAANRSQSNGDGESRNGQNSDVQLQIAVAALGSFLTQYANAKKKGETFSAGSKRPYYYPQLEG</sequence>
<dbReference type="PRINTS" id="PR00056">
    <property type="entry name" value="HSFDOMAIN"/>
</dbReference>
<keyword evidence="5" id="KW-0175">Coiled coil</keyword>
<evidence type="ECO:0000256" key="3">
    <source>
        <dbReference type="ARBA" id="ARBA00023242"/>
    </source>
</evidence>
<evidence type="ECO:0000259" key="7">
    <source>
        <dbReference type="SMART" id="SM00415"/>
    </source>
</evidence>
<evidence type="ECO:0000256" key="2">
    <source>
        <dbReference type="ARBA" id="ARBA00023125"/>
    </source>
</evidence>
<evidence type="ECO:0000256" key="1">
    <source>
        <dbReference type="ARBA" id="ARBA00004123"/>
    </source>
</evidence>
<feature type="compositionally biased region" description="Polar residues" evidence="6">
    <location>
        <begin position="1"/>
        <end position="14"/>
    </location>
</feature>
<proteinExistence type="inferred from homology"/>
<dbReference type="GO" id="GO:0003700">
    <property type="term" value="F:DNA-binding transcription factor activity"/>
    <property type="evidence" value="ECO:0007669"/>
    <property type="project" value="InterPro"/>
</dbReference>
<protein>
    <recommendedName>
        <fullName evidence="7">HSF-type DNA-binding domain-containing protein</fullName>
    </recommendedName>
</protein>
<dbReference type="PANTHER" id="PTHR10015:SF206">
    <property type="entry name" value="HSF-TYPE DNA-BINDING DOMAIN-CONTAINING PROTEIN"/>
    <property type="match status" value="1"/>
</dbReference>